<dbReference type="Pfam" id="PF00389">
    <property type="entry name" value="2-Hacid_dh"/>
    <property type="match status" value="1"/>
</dbReference>
<comment type="caution">
    <text evidence="8">The sequence shown here is derived from an EMBL/GenBank/DDBJ whole genome shotgun (WGS) entry which is preliminary data.</text>
</comment>
<dbReference type="CDD" id="cd12172">
    <property type="entry name" value="PGDH_like_2"/>
    <property type="match status" value="1"/>
</dbReference>
<accession>A0A932MNQ3</accession>
<evidence type="ECO:0000256" key="2">
    <source>
        <dbReference type="ARBA" id="ARBA00022605"/>
    </source>
</evidence>
<dbReference type="SUPFAM" id="SSF52283">
    <property type="entry name" value="Formate/glycerate dehydrogenase catalytic domain-like"/>
    <property type="match status" value="1"/>
</dbReference>
<keyword evidence="3 5" id="KW-0560">Oxidoreductase</keyword>
<dbReference type="AlphaFoldDB" id="A0A932MNQ3"/>
<organism evidence="8 9">
    <name type="scientific">Tectimicrobiota bacterium</name>
    <dbReference type="NCBI Taxonomy" id="2528274"/>
    <lineage>
        <taxon>Bacteria</taxon>
        <taxon>Pseudomonadati</taxon>
        <taxon>Nitrospinota/Tectimicrobiota group</taxon>
        <taxon>Candidatus Tectimicrobiota</taxon>
    </lineage>
</organism>
<evidence type="ECO:0000256" key="4">
    <source>
        <dbReference type="ARBA" id="ARBA00023027"/>
    </source>
</evidence>
<dbReference type="InterPro" id="IPR050857">
    <property type="entry name" value="D-2-hydroxyacid_DH"/>
</dbReference>
<evidence type="ECO:0000259" key="6">
    <source>
        <dbReference type="Pfam" id="PF00389"/>
    </source>
</evidence>
<reference evidence="8" key="1">
    <citation type="submission" date="2020-07" db="EMBL/GenBank/DDBJ databases">
        <title>Huge and variable diversity of episymbiotic CPR bacteria and DPANN archaea in groundwater ecosystems.</title>
        <authorList>
            <person name="He C.Y."/>
            <person name="Keren R."/>
            <person name="Whittaker M."/>
            <person name="Farag I.F."/>
            <person name="Doudna J."/>
            <person name="Cate J.H.D."/>
            <person name="Banfield J.F."/>
        </authorList>
    </citation>
    <scope>NUCLEOTIDE SEQUENCE</scope>
    <source>
        <strain evidence="8">NC_groundwater_763_Ag_S-0.2um_68_21</strain>
    </source>
</reference>
<dbReference type="PANTHER" id="PTHR42789:SF1">
    <property type="entry name" value="D-ISOMER SPECIFIC 2-HYDROXYACID DEHYDROGENASE FAMILY PROTEIN (AFU_ORTHOLOGUE AFUA_6G10090)"/>
    <property type="match status" value="1"/>
</dbReference>
<dbReference type="PROSITE" id="PS00065">
    <property type="entry name" value="D_2_HYDROXYACID_DH_1"/>
    <property type="match status" value="1"/>
</dbReference>
<evidence type="ECO:0000256" key="1">
    <source>
        <dbReference type="ARBA" id="ARBA00005854"/>
    </source>
</evidence>
<gene>
    <name evidence="8" type="ORF">HYZ11_10430</name>
</gene>
<feature type="domain" description="D-isomer specific 2-hydroxyacid dehydrogenase NAD-binding" evidence="7">
    <location>
        <begin position="116"/>
        <end position="291"/>
    </location>
</feature>
<dbReference type="GO" id="GO:0008652">
    <property type="term" value="P:amino acid biosynthetic process"/>
    <property type="evidence" value="ECO:0007669"/>
    <property type="project" value="UniProtKB-KW"/>
</dbReference>
<protein>
    <submittedName>
        <fullName evidence="8">Phosphoglycerate dehydrogenase</fullName>
    </submittedName>
</protein>
<dbReference type="Proteomes" id="UP000782312">
    <property type="component" value="Unassembled WGS sequence"/>
</dbReference>
<evidence type="ECO:0000256" key="3">
    <source>
        <dbReference type="ARBA" id="ARBA00023002"/>
    </source>
</evidence>
<dbReference type="InterPro" id="IPR006140">
    <property type="entry name" value="D-isomer_DH_NAD-bd"/>
</dbReference>
<sequence>MAKGIAWITTTWIQGLADPMSYLRPLEAAGLEVRIDSTGREPTEEEMLRKLPGVVVSMPSNDPFNERTLAAADSLRLVARTGVGVNSIDLEACTRHGVVVTYAPGQNAVSVSEHTFGLILSVARRICLLNERVRRGEWGALRVPIPPLTGKTLGIIGLGNVGKNVARRAVAFGMEVLAHDLVRDERFAAETGVYYKPLDEVIRRADYLTCHVPLTNLTRGMIGRGVLRRMKPTAFLINTARGPVVDLDALAEELPRGTIRGAALDVFPQEPPKQPHPVFGLDNVVVTPHMAGLGEDACENSLRHAVHCTLEFLAGRRPPDVVNPEALDQPGVRR</sequence>
<dbReference type="GO" id="GO:0016616">
    <property type="term" value="F:oxidoreductase activity, acting on the CH-OH group of donors, NAD or NADP as acceptor"/>
    <property type="evidence" value="ECO:0007669"/>
    <property type="project" value="InterPro"/>
</dbReference>
<dbReference type="EMBL" id="JACPUR010000022">
    <property type="protein sequence ID" value="MBI3128008.1"/>
    <property type="molecule type" value="Genomic_DNA"/>
</dbReference>
<dbReference type="FunFam" id="3.40.50.720:FF:000203">
    <property type="entry name" value="D-3-phosphoglycerate dehydrogenase (SerA)"/>
    <property type="match status" value="1"/>
</dbReference>
<evidence type="ECO:0000313" key="8">
    <source>
        <dbReference type="EMBL" id="MBI3128008.1"/>
    </source>
</evidence>
<evidence type="ECO:0000256" key="5">
    <source>
        <dbReference type="RuleBase" id="RU003719"/>
    </source>
</evidence>
<keyword evidence="2" id="KW-0028">Amino-acid biosynthesis</keyword>
<dbReference type="SUPFAM" id="SSF51735">
    <property type="entry name" value="NAD(P)-binding Rossmann-fold domains"/>
    <property type="match status" value="1"/>
</dbReference>
<proteinExistence type="inferred from homology"/>
<dbReference type="InterPro" id="IPR029753">
    <property type="entry name" value="D-isomer_DH_CS"/>
</dbReference>
<feature type="domain" description="D-isomer specific 2-hydroxyacid dehydrogenase catalytic" evidence="6">
    <location>
        <begin position="25"/>
        <end position="323"/>
    </location>
</feature>
<dbReference type="InterPro" id="IPR029752">
    <property type="entry name" value="D-isomer_DH_CS1"/>
</dbReference>
<evidence type="ECO:0000259" key="7">
    <source>
        <dbReference type="Pfam" id="PF02826"/>
    </source>
</evidence>
<comment type="similarity">
    <text evidence="1 5">Belongs to the D-isomer specific 2-hydroxyacid dehydrogenase family.</text>
</comment>
<dbReference type="PROSITE" id="PS00671">
    <property type="entry name" value="D_2_HYDROXYACID_DH_3"/>
    <property type="match status" value="1"/>
</dbReference>
<dbReference type="PANTHER" id="PTHR42789">
    <property type="entry name" value="D-ISOMER SPECIFIC 2-HYDROXYACID DEHYDROGENASE FAMILY PROTEIN (AFU_ORTHOLOGUE AFUA_6G10090)"/>
    <property type="match status" value="1"/>
</dbReference>
<keyword evidence="4" id="KW-0520">NAD</keyword>
<dbReference type="GO" id="GO:0051287">
    <property type="term" value="F:NAD binding"/>
    <property type="evidence" value="ECO:0007669"/>
    <property type="project" value="InterPro"/>
</dbReference>
<dbReference type="Gene3D" id="3.40.50.720">
    <property type="entry name" value="NAD(P)-binding Rossmann-like Domain"/>
    <property type="match status" value="2"/>
</dbReference>
<dbReference type="InterPro" id="IPR036291">
    <property type="entry name" value="NAD(P)-bd_dom_sf"/>
</dbReference>
<dbReference type="Pfam" id="PF02826">
    <property type="entry name" value="2-Hacid_dh_C"/>
    <property type="match status" value="1"/>
</dbReference>
<dbReference type="InterPro" id="IPR006139">
    <property type="entry name" value="D-isomer_2_OHA_DH_cat_dom"/>
</dbReference>
<evidence type="ECO:0000313" key="9">
    <source>
        <dbReference type="Proteomes" id="UP000782312"/>
    </source>
</evidence>
<name>A0A932MNQ3_UNCTE</name>